<keyword evidence="2" id="KW-0813">Transport</keyword>
<feature type="transmembrane region" description="Helical" evidence="7">
    <location>
        <begin position="364"/>
        <end position="381"/>
    </location>
</feature>
<feature type="transmembrane region" description="Helical" evidence="7">
    <location>
        <begin position="298"/>
        <end position="322"/>
    </location>
</feature>
<evidence type="ECO:0000256" key="2">
    <source>
        <dbReference type="ARBA" id="ARBA00022448"/>
    </source>
</evidence>
<dbReference type="InterPro" id="IPR036259">
    <property type="entry name" value="MFS_trans_sf"/>
</dbReference>
<evidence type="ECO:0000256" key="3">
    <source>
        <dbReference type="ARBA" id="ARBA00022475"/>
    </source>
</evidence>
<dbReference type="GO" id="GO:0005886">
    <property type="term" value="C:plasma membrane"/>
    <property type="evidence" value="ECO:0007669"/>
    <property type="project" value="UniProtKB-SubCell"/>
</dbReference>
<gene>
    <name evidence="9" type="ORF">SAMN02745133_01383</name>
</gene>
<dbReference type="PANTHER" id="PTHR23517">
    <property type="entry name" value="RESISTANCE PROTEIN MDTM, PUTATIVE-RELATED-RELATED"/>
    <property type="match status" value="1"/>
</dbReference>
<organism evidence="9 10">
    <name type="scientific">Desulforamulus putei DSM 12395</name>
    <dbReference type="NCBI Taxonomy" id="1121429"/>
    <lineage>
        <taxon>Bacteria</taxon>
        <taxon>Bacillati</taxon>
        <taxon>Bacillota</taxon>
        <taxon>Clostridia</taxon>
        <taxon>Eubacteriales</taxon>
        <taxon>Peptococcaceae</taxon>
        <taxon>Desulforamulus</taxon>
    </lineage>
</organism>
<dbReference type="Proteomes" id="UP000184148">
    <property type="component" value="Unassembled WGS sequence"/>
</dbReference>
<sequence>MLKSNLLSRQDFVLILLLFLTELTRSAFFLTFWPLYAVNFLNTSVASAGMVVSAHYLTETIFKTAVGCQLDRRGKPVLLGGLLLSLLSLLGFYYRREAWVMVVLAGLFGLGFAPVWLAVISRVAPIDHPDRAARMGAVFSAWLLGAGAGPVAINFVLPAGFRTAFQLLIIVWALCLAIGLLIPLQAKTGCIKISLSDQLKKLAADPMVIKVLLPGMFLQTTAASLLLPILPLYATGVLGLSSRQYGWLLTAGGAATVLFLVPMGKLVDRLPLKKVLTTGFLLSALFLSLFPLTKKLPVIMLLAILVGLSYAIVLPAWNSLLARAIPPEQQATGWGIFTTLEGLGIATGPVLGGVISVWLHPTGAIYLSAFILAGMGFFYLCHPFDRTLSNQE</sequence>
<keyword evidence="10" id="KW-1185">Reference proteome</keyword>
<evidence type="ECO:0000256" key="7">
    <source>
        <dbReference type="SAM" id="Phobius"/>
    </source>
</evidence>
<dbReference type="CDD" id="cd17325">
    <property type="entry name" value="MFS_MdtG_SLC18_like"/>
    <property type="match status" value="1"/>
</dbReference>
<feature type="domain" description="Major facilitator superfamily (MFS) profile" evidence="8">
    <location>
        <begin position="10"/>
        <end position="386"/>
    </location>
</feature>
<dbReference type="EMBL" id="FQUY01000008">
    <property type="protein sequence ID" value="SHE90627.1"/>
    <property type="molecule type" value="Genomic_DNA"/>
</dbReference>
<dbReference type="Gene3D" id="1.20.1250.20">
    <property type="entry name" value="MFS general substrate transporter like domains"/>
    <property type="match status" value="2"/>
</dbReference>
<dbReference type="InterPro" id="IPR011701">
    <property type="entry name" value="MFS"/>
</dbReference>
<name>A0A1M4XAV0_9FIRM</name>
<feature type="transmembrane region" description="Helical" evidence="7">
    <location>
        <begin position="100"/>
        <end position="120"/>
    </location>
</feature>
<feature type="transmembrane region" description="Helical" evidence="7">
    <location>
        <begin position="132"/>
        <end position="157"/>
    </location>
</feature>
<evidence type="ECO:0000313" key="9">
    <source>
        <dbReference type="EMBL" id="SHE90627.1"/>
    </source>
</evidence>
<dbReference type="PROSITE" id="PS50850">
    <property type="entry name" value="MFS"/>
    <property type="match status" value="1"/>
</dbReference>
<feature type="transmembrane region" description="Helical" evidence="7">
    <location>
        <begin position="163"/>
        <end position="186"/>
    </location>
</feature>
<evidence type="ECO:0000313" key="10">
    <source>
        <dbReference type="Proteomes" id="UP000184148"/>
    </source>
</evidence>
<dbReference type="InterPro" id="IPR050171">
    <property type="entry name" value="MFS_Transporters"/>
</dbReference>
<dbReference type="GO" id="GO:0022857">
    <property type="term" value="F:transmembrane transporter activity"/>
    <property type="evidence" value="ECO:0007669"/>
    <property type="project" value="InterPro"/>
</dbReference>
<dbReference type="InterPro" id="IPR020846">
    <property type="entry name" value="MFS_dom"/>
</dbReference>
<feature type="transmembrane region" description="Helical" evidence="7">
    <location>
        <begin position="207"/>
        <end position="233"/>
    </location>
</feature>
<evidence type="ECO:0000256" key="1">
    <source>
        <dbReference type="ARBA" id="ARBA00004651"/>
    </source>
</evidence>
<evidence type="ECO:0000256" key="5">
    <source>
        <dbReference type="ARBA" id="ARBA00022989"/>
    </source>
</evidence>
<comment type="subcellular location">
    <subcellularLocation>
        <location evidence="1">Cell membrane</location>
        <topology evidence="1">Multi-pass membrane protein</topology>
    </subcellularLocation>
</comment>
<keyword evidence="6 7" id="KW-0472">Membrane</keyword>
<feature type="transmembrane region" description="Helical" evidence="7">
    <location>
        <begin position="77"/>
        <end position="94"/>
    </location>
</feature>
<keyword evidence="4 7" id="KW-0812">Transmembrane</keyword>
<evidence type="ECO:0000256" key="6">
    <source>
        <dbReference type="ARBA" id="ARBA00023136"/>
    </source>
</evidence>
<dbReference type="RefSeq" id="WP_073237780.1">
    <property type="nucleotide sequence ID" value="NZ_FQUY01000008.1"/>
</dbReference>
<dbReference type="AlphaFoldDB" id="A0A1M4XAV0"/>
<dbReference type="Pfam" id="PF07690">
    <property type="entry name" value="MFS_1"/>
    <property type="match status" value="2"/>
</dbReference>
<evidence type="ECO:0000256" key="4">
    <source>
        <dbReference type="ARBA" id="ARBA00022692"/>
    </source>
</evidence>
<reference evidence="10" key="1">
    <citation type="submission" date="2016-11" db="EMBL/GenBank/DDBJ databases">
        <authorList>
            <person name="Varghese N."/>
            <person name="Submissions S."/>
        </authorList>
    </citation>
    <scope>NUCLEOTIDE SEQUENCE [LARGE SCALE GENOMIC DNA]</scope>
    <source>
        <strain evidence="10">DSM 12395</strain>
    </source>
</reference>
<feature type="transmembrane region" description="Helical" evidence="7">
    <location>
        <begin position="12"/>
        <end position="33"/>
    </location>
</feature>
<feature type="transmembrane region" description="Helical" evidence="7">
    <location>
        <begin position="334"/>
        <end position="358"/>
    </location>
</feature>
<accession>A0A1M4XAV0</accession>
<dbReference type="SUPFAM" id="SSF103473">
    <property type="entry name" value="MFS general substrate transporter"/>
    <property type="match status" value="1"/>
</dbReference>
<dbReference type="OrthoDB" id="9815817at2"/>
<proteinExistence type="predicted"/>
<keyword evidence="5 7" id="KW-1133">Transmembrane helix</keyword>
<keyword evidence="3" id="KW-1003">Cell membrane</keyword>
<dbReference type="STRING" id="1121429.SAMN02745133_01383"/>
<feature type="transmembrane region" description="Helical" evidence="7">
    <location>
        <begin position="245"/>
        <end position="263"/>
    </location>
</feature>
<evidence type="ECO:0000259" key="8">
    <source>
        <dbReference type="PROSITE" id="PS50850"/>
    </source>
</evidence>
<protein>
    <submittedName>
        <fullName evidence="9">Predicted arabinose efflux permease, MFS family</fullName>
    </submittedName>
</protein>